<evidence type="ECO:0000313" key="6">
    <source>
        <dbReference type="EMBL" id="CAH9061177.1"/>
    </source>
</evidence>
<dbReference type="EMBL" id="CAMAPE010000004">
    <property type="protein sequence ID" value="CAH9061177.1"/>
    <property type="molecule type" value="Genomic_DNA"/>
</dbReference>
<comment type="caution">
    <text evidence="6">The sequence shown here is derived from an EMBL/GenBank/DDBJ whole genome shotgun (WGS) entry which is preliminary data.</text>
</comment>
<organism evidence="6 7">
    <name type="scientific">Cuscuta europaea</name>
    <name type="common">European dodder</name>
    <dbReference type="NCBI Taxonomy" id="41803"/>
    <lineage>
        <taxon>Eukaryota</taxon>
        <taxon>Viridiplantae</taxon>
        <taxon>Streptophyta</taxon>
        <taxon>Embryophyta</taxon>
        <taxon>Tracheophyta</taxon>
        <taxon>Spermatophyta</taxon>
        <taxon>Magnoliopsida</taxon>
        <taxon>eudicotyledons</taxon>
        <taxon>Gunneridae</taxon>
        <taxon>Pentapetalae</taxon>
        <taxon>asterids</taxon>
        <taxon>lamiids</taxon>
        <taxon>Solanales</taxon>
        <taxon>Convolvulaceae</taxon>
        <taxon>Cuscuteae</taxon>
        <taxon>Cuscuta</taxon>
        <taxon>Cuscuta subgen. Cuscuta</taxon>
    </lineage>
</organism>
<dbReference type="SUPFAM" id="SSF82679">
    <property type="entry name" value="N-utilization substance G protein NusG, N-terminal domain"/>
    <property type="match status" value="1"/>
</dbReference>
<feature type="coiled-coil region" evidence="4">
    <location>
        <begin position="214"/>
        <end position="248"/>
    </location>
</feature>
<evidence type="ECO:0000256" key="1">
    <source>
        <dbReference type="ARBA" id="ARBA00022814"/>
    </source>
</evidence>
<dbReference type="PANTHER" id="PTHR30265">
    <property type="entry name" value="RHO-INTERACTING TRANSCRIPTION TERMINATION FACTOR NUSG"/>
    <property type="match status" value="1"/>
</dbReference>
<evidence type="ECO:0000313" key="7">
    <source>
        <dbReference type="Proteomes" id="UP001152484"/>
    </source>
</evidence>
<evidence type="ECO:0000256" key="2">
    <source>
        <dbReference type="ARBA" id="ARBA00023015"/>
    </source>
</evidence>
<reference evidence="6" key="1">
    <citation type="submission" date="2022-07" db="EMBL/GenBank/DDBJ databases">
        <authorList>
            <person name="Macas J."/>
            <person name="Novak P."/>
            <person name="Neumann P."/>
        </authorList>
    </citation>
    <scope>NUCLEOTIDE SEQUENCE</scope>
</reference>
<keyword evidence="3" id="KW-0804">Transcription</keyword>
<keyword evidence="2" id="KW-0805">Transcription regulation</keyword>
<evidence type="ECO:0000256" key="4">
    <source>
        <dbReference type="SAM" id="Coils"/>
    </source>
</evidence>
<keyword evidence="7" id="KW-1185">Reference proteome</keyword>
<dbReference type="GO" id="GO:0031564">
    <property type="term" value="P:transcription antitermination"/>
    <property type="evidence" value="ECO:0007669"/>
    <property type="project" value="UniProtKB-KW"/>
</dbReference>
<dbReference type="PANTHER" id="PTHR30265:SF4">
    <property type="entry name" value="KOW MOTIF FAMILY PROTEIN, EXPRESSED"/>
    <property type="match status" value="1"/>
</dbReference>
<dbReference type="AlphaFoldDB" id="A0A9P0YJK4"/>
<dbReference type="InterPro" id="IPR008991">
    <property type="entry name" value="Translation_prot_SH3-like_sf"/>
</dbReference>
<dbReference type="SMART" id="SM00738">
    <property type="entry name" value="NGN"/>
    <property type="match status" value="1"/>
</dbReference>
<name>A0A9P0YJK4_CUSEU</name>
<dbReference type="SUPFAM" id="SSF50104">
    <property type="entry name" value="Translation proteins SH3-like domain"/>
    <property type="match status" value="1"/>
</dbReference>
<dbReference type="Gene3D" id="2.30.30.30">
    <property type="match status" value="1"/>
</dbReference>
<dbReference type="InterPro" id="IPR036735">
    <property type="entry name" value="NGN_dom_sf"/>
</dbReference>
<evidence type="ECO:0000259" key="5">
    <source>
        <dbReference type="SMART" id="SM00738"/>
    </source>
</evidence>
<dbReference type="InterPro" id="IPR043425">
    <property type="entry name" value="NusG-like"/>
</dbReference>
<feature type="domain" description="NusG-like N-terminal" evidence="5">
    <location>
        <begin position="101"/>
        <end position="217"/>
    </location>
</feature>
<proteinExistence type="predicted"/>
<dbReference type="CDD" id="cd09890">
    <property type="entry name" value="NGN_plant"/>
    <property type="match status" value="1"/>
</dbReference>
<dbReference type="Pfam" id="PF02357">
    <property type="entry name" value="NusG"/>
    <property type="match status" value="1"/>
</dbReference>
<dbReference type="OrthoDB" id="8300383at2759"/>
<sequence>MKQGILLLLPWSVCPSFNRPFFSNSRNQKYIPFIVSGALESANQEGLLTARERRQLRNERRKSKADYNWREEVEVRLSKKPKKQYQSWTDEPILDNLAKMGPQWWVVQASRAKSQYTVERLARSFSLKFPDLDFQVYIPSVQIKRKLKSGKFSVKPKPLFPGNAFIRCMMNREIHNFIREYEGIGGFIGSKVGNTKQYMTKPRPVKEEDMKAIFRAEKEEQEKADKAFQEAEQQIEEAKKEKENKPLRADHKILVPGSTIQLVSGSFSGVSGILKKLDKNAQLATVGLTLFGKETLVDVDVKDIASEEV</sequence>
<dbReference type="CDD" id="cd06091">
    <property type="entry name" value="KOW_NusG"/>
    <property type="match status" value="1"/>
</dbReference>
<dbReference type="Gene3D" id="3.30.70.940">
    <property type="entry name" value="NusG, N-terminal domain"/>
    <property type="match status" value="1"/>
</dbReference>
<protein>
    <recommendedName>
        <fullName evidence="5">NusG-like N-terminal domain-containing protein</fullName>
    </recommendedName>
</protein>
<keyword evidence="1" id="KW-0889">Transcription antitermination</keyword>
<evidence type="ECO:0000256" key="3">
    <source>
        <dbReference type="ARBA" id="ARBA00023163"/>
    </source>
</evidence>
<dbReference type="InterPro" id="IPR006645">
    <property type="entry name" value="NGN-like_dom"/>
</dbReference>
<accession>A0A9P0YJK4</accession>
<dbReference type="GO" id="GO:0006354">
    <property type="term" value="P:DNA-templated transcription elongation"/>
    <property type="evidence" value="ECO:0007669"/>
    <property type="project" value="InterPro"/>
</dbReference>
<gene>
    <name evidence="6" type="ORF">CEURO_LOCUS1688</name>
</gene>
<dbReference type="Proteomes" id="UP001152484">
    <property type="component" value="Unassembled WGS sequence"/>
</dbReference>
<keyword evidence="4" id="KW-0175">Coiled coil</keyword>
<dbReference type="InterPro" id="IPR014722">
    <property type="entry name" value="Rib_uL2_dom2"/>
</dbReference>